<dbReference type="Pfam" id="PF02826">
    <property type="entry name" value="2-Hacid_dh_C"/>
    <property type="match status" value="1"/>
</dbReference>
<keyword evidence="3" id="KW-0520">NAD</keyword>
<evidence type="ECO:0000256" key="1">
    <source>
        <dbReference type="ARBA" id="ARBA00005854"/>
    </source>
</evidence>
<dbReference type="AlphaFoldDB" id="A0A9Q3SWP3"/>
<reference evidence="6" key="1">
    <citation type="submission" date="2021-05" db="EMBL/GenBank/DDBJ databases">
        <title>Pangenome of Leuconostoc gelidum warrants species status for Leuconostoc gelidum subsp. gasicomitatum.</title>
        <authorList>
            <person name="Johansson P."/>
            <person name="Sade E."/>
            <person name="Hultman J."/>
            <person name="Auvinen P."/>
            <person name="Bjorkroth J."/>
        </authorList>
    </citation>
    <scope>NUCLEOTIDE SEQUENCE</scope>
    <source>
        <strain evidence="6">A.21.4</strain>
    </source>
</reference>
<dbReference type="InterPro" id="IPR015878">
    <property type="entry name" value="Ado_hCys_hydrolase_NAD-bd"/>
</dbReference>
<dbReference type="EMBL" id="JAHBFI010000008">
    <property type="protein sequence ID" value="MBZ5962335.1"/>
    <property type="molecule type" value="Genomic_DNA"/>
</dbReference>
<dbReference type="PROSITE" id="PS00671">
    <property type="entry name" value="D_2_HYDROXYACID_DH_3"/>
    <property type="match status" value="1"/>
</dbReference>
<comment type="caution">
    <text evidence="6">The sequence shown here is derived from an EMBL/GenBank/DDBJ whole genome shotgun (WGS) entry which is preliminary data.</text>
</comment>
<evidence type="ECO:0000256" key="4">
    <source>
        <dbReference type="RuleBase" id="RU003719"/>
    </source>
</evidence>
<dbReference type="GO" id="GO:0051287">
    <property type="term" value="F:NAD binding"/>
    <property type="evidence" value="ECO:0007669"/>
    <property type="project" value="InterPro"/>
</dbReference>
<comment type="similarity">
    <text evidence="1 4">Belongs to the D-isomer specific 2-hydroxyacid dehydrogenase family.</text>
</comment>
<evidence type="ECO:0000256" key="3">
    <source>
        <dbReference type="ARBA" id="ARBA00023027"/>
    </source>
</evidence>
<dbReference type="SMART" id="SM00997">
    <property type="entry name" value="AdoHcyase_NAD"/>
    <property type="match status" value="1"/>
</dbReference>
<dbReference type="SUPFAM" id="SSF52283">
    <property type="entry name" value="Formate/glycerate dehydrogenase catalytic domain-like"/>
    <property type="match status" value="1"/>
</dbReference>
<dbReference type="InterPro" id="IPR036291">
    <property type="entry name" value="NAD(P)-bd_dom_sf"/>
</dbReference>
<dbReference type="Pfam" id="PF00389">
    <property type="entry name" value="2-Hacid_dh"/>
    <property type="match status" value="1"/>
</dbReference>
<organism evidence="6 7">
    <name type="scientific">Leuconostoc gasicomitatum</name>
    <dbReference type="NCBI Taxonomy" id="115778"/>
    <lineage>
        <taxon>Bacteria</taxon>
        <taxon>Bacillati</taxon>
        <taxon>Bacillota</taxon>
        <taxon>Bacilli</taxon>
        <taxon>Lactobacillales</taxon>
        <taxon>Lactobacillaceae</taxon>
        <taxon>Leuconostoc</taxon>
        <taxon>Leuconostoc gelidum group</taxon>
    </lineage>
</organism>
<dbReference type="InterPro" id="IPR029753">
    <property type="entry name" value="D-isomer_DH_CS"/>
</dbReference>
<dbReference type="InterPro" id="IPR006140">
    <property type="entry name" value="D-isomer_DH_NAD-bd"/>
</dbReference>
<dbReference type="SUPFAM" id="SSF51735">
    <property type="entry name" value="NAD(P)-binding Rossmann-fold domains"/>
    <property type="match status" value="1"/>
</dbReference>
<name>A0A9Q3SWP3_9LACO</name>
<dbReference type="GO" id="GO:0004617">
    <property type="term" value="F:phosphoglycerate dehydrogenase activity"/>
    <property type="evidence" value="ECO:0007669"/>
    <property type="project" value="UniProtKB-ARBA"/>
</dbReference>
<dbReference type="FunFam" id="3.40.50.720:FF:000041">
    <property type="entry name" value="D-3-phosphoglycerate dehydrogenase"/>
    <property type="match status" value="1"/>
</dbReference>
<dbReference type="RefSeq" id="WP_224142954.1">
    <property type="nucleotide sequence ID" value="NZ_CBCPIF010000001.1"/>
</dbReference>
<evidence type="ECO:0000313" key="7">
    <source>
        <dbReference type="Proteomes" id="UP000752647"/>
    </source>
</evidence>
<protein>
    <submittedName>
        <fullName evidence="6">Phosphoglycerate dehydrogenase</fullName>
    </submittedName>
</protein>
<proteinExistence type="inferred from homology"/>
<accession>A0A9Q3SWP3</accession>
<dbReference type="Proteomes" id="UP000752647">
    <property type="component" value="Unassembled WGS sequence"/>
</dbReference>
<evidence type="ECO:0000259" key="5">
    <source>
        <dbReference type="SMART" id="SM00997"/>
    </source>
</evidence>
<evidence type="ECO:0000256" key="2">
    <source>
        <dbReference type="ARBA" id="ARBA00023002"/>
    </source>
</evidence>
<evidence type="ECO:0000313" key="6">
    <source>
        <dbReference type="EMBL" id="MBZ5962335.1"/>
    </source>
</evidence>
<dbReference type="CDD" id="cd12172">
    <property type="entry name" value="PGDH_like_2"/>
    <property type="match status" value="1"/>
</dbReference>
<keyword evidence="2 4" id="KW-0560">Oxidoreductase</keyword>
<dbReference type="Gene3D" id="3.40.50.720">
    <property type="entry name" value="NAD(P)-binding Rossmann-like Domain"/>
    <property type="match status" value="2"/>
</dbReference>
<dbReference type="InterPro" id="IPR006139">
    <property type="entry name" value="D-isomer_2_OHA_DH_cat_dom"/>
</dbReference>
<dbReference type="GO" id="GO:0047545">
    <property type="term" value="F:(S)-2-hydroxyglutarate dehydrogenase activity"/>
    <property type="evidence" value="ECO:0007669"/>
    <property type="project" value="UniProtKB-ARBA"/>
</dbReference>
<dbReference type="InterPro" id="IPR050857">
    <property type="entry name" value="D-2-hydroxyacid_DH"/>
</dbReference>
<gene>
    <name evidence="6" type="ORF">KIJ12_04065</name>
</gene>
<feature type="domain" description="S-adenosyl-L-homocysteine hydrolase NAD binding" evidence="5">
    <location>
        <begin position="132"/>
        <end position="286"/>
    </location>
</feature>
<dbReference type="PANTHER" id="PTHR42789:SF1">
    <property type="entry name" value="D-ISOMER SPECIFIC 2-HYDROXYACID DEHYDROGENASE FAMILY PROTEIN (AFU_ORTHOLOGUE AFUA_6G10090)"/>
    <property type="match status" value="1"/>
</dbReference>
<dbReference type="PANTHER" id="PTHR42789">
    <property type="entry name" value="D-ISOMER SPECIFIC 2-HYDROXYACID DEHYDROGENASE FAMILY PROTEIN (AFU_ORTHOLOGUE AFUA_6G10090)"/>
    <property type="match status" value="1"/>
</dbReference>
<dbReference type="GO" id="GO:0006564">
    <property type="term" value="P:L-serine biosynthetic process"/>
    <property type="evidence" value="ECO:0007669"/>
    <property type="project" value="UniProtKB-ARBA"/>
</dbReference>
<sequence length="313" mass="34118">MNKTVAIPKGLAEVGKKYLKDNGINIVELASFSDDEILKKAKDVDGIILMTDPFNNAIVQHLPNLKIVARHGVGYDNVDYSFLETKGIWVTITPNANADTVAEVTIAEIFDMSKNITAIAEKMRLGDFNYKNNHLGFDLAGKTLGVAGYGRIGKKVAQKADALGMKVIIYDPFVTQTTVGTLVSKDELLSDADIITLHMAVTDDTNNFIDSVALKSMKTSSYLVNLGRGALVDQEALINSLKNHEISGAALDVFDQEPLPLTNDLYTLDNVLLTPHIASNTVNAMNRMALDSAKEVVKVLSNENPTWPVNRIN</sequence>